<dbReference type="STRING" id="180197.SAMN02982919_01649"/>
<gene>
    <name evidence="1" type="ORF">SAMN02982919_01649</name>
</gene>
<evidence type="ECO:0008006" key="3">
    <source>
        <dbReference type="Google" id="ProtNLM"/>
    </source>
</evidence>
<name>A0A1H9KST7_9BURK</name>
<accession>A0A1H9KST7</accession>
<reference evidence="1 2" key="1">
    <citation type="submission" date="2016-10" db="EMBL/GenBank/DDBJ databases">
        <authorList>
            <person name="de Groot N.N."/>
        </authorList>
    </citation>
    <scope>NUCLEOTIDE SEQUENCE [LARGE SCALE GENOMIC DNA]</scope>
    <source>
        <strain evidence="1 2">ATCC 35958</strain>
    </source>
</reference>
<evidence type="ECO:0000313" key="2">
    <source>
        <dbReference type="Proteomes" id="UP000199766"/>
    </source>
</evidence>
<sequence>MIPVITIGGGQCEDRKPQAQRQPPGRRDATLDACRAAVCTDYLYGLLHCTLMDNQTMKIAQLFLLLLINVPALGQPIYRCEYQGKIGYSDEPCMNAKVVDVLPTEGAHSLSGKRTSNARSRQEDLIKGIDNAVMPLTGLTHEQMKVERRRMKLPAQDKFECTWLDTKINAKNADEATLYQVRKRYFDLRC</sequence>
<evidence type="ECO:0000313" key="1">
    <source>
        <dbReference type="EMBL" id="SER02138.1"/>
    </source>
</evidence>
<dbReference type="EMBL" id="FOGD01000003">
    <property type="protein sequence ID" value="SER02138.1"/>
    <property type="molecule type" value="Genomic_DNA"/>
</dbReference>
<dbReference type="Proteomes" id="UP000199766">
    <property type="component" value="Unassembled WGS sequence"/>
</dbReference>
<organism evidence="1 2">
    <name type="scientific">Giesbergeria anulus</name>
    <dbReference type="NCBI Taxonomy" id="180197"/>
    <lineage>
        <taxon>Bacteria</taxon>
        <taxon>Pseudomonadati</taxon>
        <taxon>Pseudomonadota</taxon>
        <taxon>Betaproteobacteria</taxon>
        <taxon>Burkholderiales</taxon>
        <taxon>Comamonadaceae</taxon>
        <taxon>Giesbergeria</taxon>
    </lineage>
</organism>
<protein>
    <recommendedName>
        <fullName evidence="3">DUF4124 domain-containing protein</fullName>
    </recommendedName>
</protein>
<proteinExistence type="predicted"/>
<keyword evidence="2" id="KW-1185">Reference proteome</keyword>
<dbReference type="AlphaFoldDB" id="A0A1H9KST7"/>